<dbReference type="InterPro" id="IPR052573">
    <property type="entry name" value="DnaJ_C_subfamily_28"/>
</dbReference>
<comment type="caution">
    <text evidence="2">The sequence shown here is derived from an EMBL/GenBank/DDBJ whole genome shotgun (WGS) entry which is preliminary data.</text>
</comment>
<protein>
    <submittedName>
        <fullName evidence="2">DUF1992 domain-containing protein</fullName>
    </submittedName>
</protein>
<dbReference type="RefSeq" id="WP_185671235.1">
    <property type="nucleotide sequence ID" value="NZ_JACJVP010000038.1"/>
</dbReference>
<evidence type="ECO:0000259" key="1">
    <source>
        <dbReference type="Pfam" id="PF09350"/>
    </source>
</evidence>
<dbReference type="AlphaFoldDB" id="A0A7X0RVR1"/>
<dbReference type="EMBL" id="JACJVP010000038">
    <property type="protein sequence ID" value="MBB6673366.1"/>
    <property type="molecule type" value="Genomic_DNA"/>
</dbReference>
<sequence>MDFAASIAEQRIREAERQGAFEQLPGKGKPLPPDELDAVPEELRLGYKLLKNAGALPPEMELRKEMVTLEDLIRCCSDEQDRGRMRAALTAKRLRYRLLMEERGWGRIGAAEEYRAQVETQLTESDPGAKRRPR</sequence>
<proteinExistence type="predicted"/>
<gene>
    <name evidence="2" type="ORF">H7C19_22055</name>
</gene>
<evidence type="ECO:0000313" key="3">
    <source>
        <dbReference type="Proteomes" id="UP000547209"/>
    </source>
</evidence>
<name>A0A7X0RVR1_9BACL</name>
<reference evidence="2 3" key="1">
    <citation type="submission" date="2020-08" db="EMBL/GenBank/DDBJ databases">
        <title>Cohnella phylogeny.</title>
        <authorList>
            <person name="Dunlap C."/>
        </authorList>
    </citation>
    <scope>NUCLEOTIDE SEQUENCE [LARGE SCALE GENOMIC DNA]</scope>
    <source>
        <strain evidence="2 3">DSM 28246</strain>
    </source>
</reference>
<dbReference type="PANTHER" id="PTHR39158:SF1">
    <property type="entry name" value="DNAJ HOMOLOG SUBFAMILY C MEMBER 28"/>
    <property type="match status" value="1"/>
</dbReference>
<dbReference type="PANTHER" id="PTHR39158">
    <property type="entry name" value="OS08G0560600 PROTEIN"/>
    <property type="match status" value="1"/>
</dbReference>
<feature type="domain" description="DnaJ homologue subfamily C member 28 conserved" evidence="1">
    <location>
        <begin position="7"/>
        <end position="74"/>
    </location>
</feature>
<dbReference type="Pfam" id="PF09350">
    <property type="entry name" value="DJC28_CD"/>
    <property type="match status" value="1"/>
</dbReference>
<dbReference type="Proteomes" id="UP000547209">
    <property type="component" value="Unassembled WGS sequence"/>
</dbReference>
<organism evidence="2 3">
    <name type="scientific">Cohnella nanjingensis</name>
    <dbReference type="NCBI Taxonomy" id="1387779"/>
    <lineage>
        <taxon>Bacteria</taxon>
        <taxon>Bacillati</taxon>
        <taxon>Bacillota</taxon>
        <taxon>Bacilli</taxon>
        <taxon>Bacillales</taxon>
        <taxon>Paenibacillaceae</taxon>
        <taxon>Cohnella</taxon>
    </lineage>
</organism>
<keyword evidence="3" id="KW-1185">Reference proteome</keyword>
<evidence type="ECO:0000313" key="2">
    <source>
        <dbReference type="EMBL" id="MBB6673366.1"/>
    </source>
</evidence>
<accession>A0A7X0RVR1</accession>
<dbReference type="InterPro" id="IPR018961">
    <property type="entry name" value="DnaJ_homolog_subfam-C_membr-28"/>
</dbReference>